<sequence length="91" mass="9827">MRESYRLFLAAAITAMALSGCARAARPGVLVVGKSYTAAVSMAMLHFKVMARKGHGWYVIQLLGHNLEPFTGARPALINARQMSVLQADGH</sequence>
<proteinExistence type="predicted"/>
<organism evidence="1 2">
    <name type="scientific">Acidiferrobacter thiooxydans</name>
    <dbReference type="NCBI Taxonomy" id="163359"/>
    <lineage>
        <taxon>Bacteria</taxon>
        <taxon>Pseudomonadati</taxon>
        <taxon>Pseudomonadota</taxon>
        <taxon>Gammaproteobacteria</taxon>
        <taxon>Acidiferrobacterales</taxon>
        <taxon>Acidiferrobacteraceae</taxon>
        <taxon>Acidiferrobacter</taxon>
    </lineage>
</organism>
<dbReference type="EMBL" id="PSYR01000002">
    <property type="protein sequence ID" value="RCN56673.1"/>
    <property type="molecule type" value="Genomic_DNA"/>
</dbReference>
<keyword evidence="2" id="KW-1185">Reference proteome</keyword>
<reference evidence="1 2" key="1">
    <citation type="submission" date="2018-02" db="EMBL/GenBank/DDBJ databases">
        <title>Insights into the biology of acidophilic members of the Acidiferrobacteraceae family derived from comparative genomic analyses.</title>
        <authorList>
            <person name="Issotta F."/>
            <person name="Thyssen C."/>
            <person name="Mena C."/>
            <person name="Moya A."/>
            <person name="Bellenberg S."/>
            <person name="Sproer C."/>
            <person name="Covarrubias P.C."/>
            <person name="Sand W."/>
            <person name="Quatrini R."/>
            <person name="Vera M."/>
        </authorList>
    </citation>
    <scope>NUCLEOTIDE SEQUENCE [LARGE SCALE GENOMIC DNA]</scope>
    <source>
        <strain evidence="2">m-1</strain>
    </source>
</reference>
<name>A0A1C2G4M9_9GAMM</name>
<gene>
    <name evidence="1" type="ORF">C4900_12925</name>
</gene>
<evidence type="ECO:0000313" key="1">
    <source>
        <dbReference type="EMBL" id="RCN56673.1"/>
    </source>
</evidence>
<dbReference type="PROSITE" id="PS51257">
    <property type="entry name" value="PROKAR_LIPOPROTEIN"/>
    <property type="match status" value="1"/>
</dbReference>
<dbReference type="AlphaFoldDB" id="A0A1C2G4M9"/>
<evidence type="ECO:0000313" key="2">
    <source>
        <dbReference type="Proteomes" id="UP000253250"/>
    </source>
</evidence>
<accession>A0A1C2G4M9</accession>
<dbReference type="RefSeq" id="WP_065968795.1">
    <property type="nucleotide sequence ID" value="NZ_CP080624.1"/>
</dbReference>
<dbReference type="Proteomes" id="UP000253250">
    <property type="component" value="Unassembled WGS sequence"/>
</dbReference>
<dbReference type="OrthoDB" id="9342834at2"/>
<comment type="caution">
    <text evidence="1">The sequence shown here is derived from an EMBL/GenBank/DDBJ whole genome shotgun (WGS) entry which is preliminary data.</text>
</comment>
<protein>
    <submittedName>
        <fullName evidence="1">Uncharacterized protein</fullName>
    </submittedName>
</protein>